<comment type="caution">
    <text evidence="1">The sequence shown here is derived from an EMBL/GenBank/DDBJ whole genome shotgun (WGS) entry which is preliminary data.</text>
</comment>
<reference evidence="1" key="1">
    <citation type="submission" date="2021-02" db="EMBL/GenBank/DDBJ databases">
        <authorList>
            <consortium name="DOE Joint Genome Institute"/>
            <person name="Ahrendt S."/>
            <person name="Looney B.P."/>
            <person name="Miyauchi S."/>
            <person name="Morin E."/>
            <person name="Drula E."/>
            <person name="Courty P.E."/>
            <person name="Chicoki N."/>
            <person name="Fauchery L."/>
            <person name="Kohler A."/>
            <person name="Kuo A."/>
            <person name="Labutti K."/>
            <person name="Pangilinan J."/>
            <person name="Lipzen A."/>
            <person name="Riley R."/>
            <person name="Andreopoulos W."/>
            <person name="He G."/>
            <person name="Johnson J."/>
            <person name="Barry K.W."/>
            <person name="Grigoriev I.V."/>
            <person name="Nagy L."/>
            <person name="Hibbett D."/>
            <person name="Henrissat B."/>
            <person name="Matheny P.B."/>
            <person name="Labbe J."/>
            <person name="Martin F."/>
        </authorList>
    </citation>
    <scope>NUCLEOTIDE SEQUENCE</scope>
    <source>
        <strain evidence="1">EC-137</strain>
    </source>
</reference>
<proteinExistence type="predicted"/>
<dbReference type="Proteomes" id="UP000814128">
    <property type="component" value="Unassembled WGS sequence"/>
</dbReference>
<evidence type="ECO:0000313" key="2">
    <source>
        <dbReference type="Proteomes" id="UP000814128"/>
    </source>
</evidence>
<organism evidence="1 2">
    <name type="scientific">Vararia minispora EC-137</name>
    <dbReference type="NCBI Taxonomy" id="1314806"/>
    <lineage>
        <taxon>Eukaryota</taxon>
        <taxon>Fungi</taxon>
        <taxon>Dikarya</taxon>
        <taxon>Basidiomycota</taxon>
        <taxon>Agaricomycotina</taxon>
        <taxon>Agaricomycetes</taxon>
        <taxon>Russulales</taxon>
        <taxon>Lachnocladiaceae</taxon>
        <taxon>Vararia</taxon>
    </lineage>
</organism>
<protein>
    <submittedName>
        <fullName evidence="1">Uncharacterized protein</fullName>
    </submittedName>
</protein>
<gene>
    <name evidence="1" type="ORF">K488DRAFT_74732</name>
</gene>
<dbReference type="EMBL" id="MU273966">
    <property type="protein sequence ID" value="KAI0027202.1"/>
    <property type="molecule type" value="Genomic_DNA"/>
</dbReference>
<name>A0ACB8Q6E1_9AGAM</name>
<sequence length="888" mass="99346">MTLIHSLTREPYPAILFNRDKSAADASLKADETLLGRQPHSVWMKERPPVQKKVVFGRIQMLVKGMVHQQIKQSVRQDLRLDIRGKSQLPTYRARKSVDDPKSIGSPEEGECPTAEATTPIASSPRTVCVRMLSKAQALVMRRGMDIKCAAASLRKCTIVREGIDNKRALSPIAIPHSYHRFIISTDNEPGSAKSPVPGTSTRSATPPRERSKRISYHQEELMTDENKRRIGTERKRDHRTEMPARLTRDREQKRKVHRLRLNRERSRSEKEIWDAESALQDKTFALSSVDTVVCGSFGRAPACCHSRRVTRVAVAGCRGVTGAKKRCHSLTRKGKGPAPETEQTHPEQTLDFLPLNPYLSDRYLHTLQQERLSQNALALESSYASGQVKDTWAVLHIVCRRWYQPTVQQIMLTQGSVASDLRITDEHWDVDFARHLLERSIPYSIHLTMVLENRPRNAYTIQQLETFAEDVLINHRARIQSMVVGRSGFYANLNHLLLLAEFSGLRHLTIGSHLPKLGSLNADELSRAIPALNSLSLASTIALQQIPGKSLPVFPNLVTLELMGSPSKHDMTKISWDFLKVIGRIPALKLLVLSDYFPDTSRPSAIQPVVLPASINNLEYLSHKPARSVMDLDALLLHDGARRTVELIRTDPLTVVDVVTGALRNVEERAVKVGKGGPSTPGPVVQGADEQQSENDKRVRLEISITINRDQDVVDLRLALGVLSACYIRVKNVGDHLAFAIACIPVHAISKMFVYSDEPIGVLWHFLKQSETLVEMQVVGRSTSEFVKLFEQDWKVFPALRDVSLMDGDGFASTSVSLLRALARRHAEGVYPMDVLAIPETANSQCLTSFERHVRTVSYITKGEILRKGGWFSVQYPSALVSPLPLS</sequence>
<keyword evidence="2" id="KW-1185">Reference proteome</keyword>
<accession>A0ACB8Q6E1</accession>
<evidence type="ECO:0000313" key="1">
    <source>
        <dbReference type="EMBL" id="KAI0027202.1"/>
    </source>
</evidence>
<reference evidence="1" key="2">
    <citation type="journal article" date="2022" name="New Phytol.">
        <title>Evolutionary transition to the ectomycorrhizal habit in the genomes of a hyperdiverse lineage of mushroom-forming fungi.</title>
        <authorList>
            <person name="Looney B."/>
            <person name="Miyauchi S."/>
            <person name="Morin E."/>
            <person name="Drula E."/>
            <person name="Courty P.E."/>
            <person name="Kohler A."/>
            <person name="Kuo A."/>
            <person name="LaButti K."/>
            <person name="Pangilinan J."/>
            <person name="Lipzen A."/>
            <person name="Riley R."/>
            <person name="Andreopoulos W."/>
            <person name="He G."/>
            <person name="Johnson J."/>
            <person name="Nolan M."/>
            <person name="Tritt A."/>
            <person name="Barry K.W."/>
            <person name="Grigoriev I.V."/>
            <person name="Nagy L.G."/>
            <person name="Hibbett D."/>
            <person name="Henrissat B."/>
            <person name="Matheny P.B."/>
            <person name="Labbe J."/>
            <person name="Martin F.M."/>
        </authorList>
    </citation>
    <scope>NUCLEOTIDE SEQUENCE</scope>
    <source>
        <strain evidence="1">EC-137</strain>
    </source>
</reference>